<feature type="compositionally biased region" description="Low complexity" evidence="1">
    <location>
        <begin position="165"/>
        <end position="181"/>
    </location>
</feature>
<feature type="region of interest" description="Disordered" evidence="1">
    <location>
        <begin position="1198"/>
        <end position="1569"/>
    </location>
</feature>
<feature type="compositionally biased region" description="Polar residues" evidence="1">
    <location>
        <begin position="279"/>
        <end position="307"/>
    </location>
</feature>
<evidence type="ECO:0000313" key="3">
    <source>
        <dbReference type="Proteomes" id="UP000245946"/>
    </source>
</evidence>
<feature type="compositionally biased region" description="Pro residues" evidence="1">
    <location>
        <begin position="330"/>
        <end position="343"/>
    </location>
</feature>
<feature type="compositionally biased region" description="Low complexity" evidence="1">
    <location>
        <begin position="1234"/>
        <end position="1245"/>
    </location>
</feature>
<dbReference type="EMBL" id="KZ819294">
    <property type="protein sequence ID" value="PWN97594.1"/>
    <property type="molecule type" value="Genomic_DNA"/>
</dbReference>
<feature type="region of interest" description="Disordered" evidence="1">
    <location>
        <begin position="1"/>
        <end position="24"/>
    </location>
</feature>
<evidence type="ECO:0000256" key="1">
    <source>
        <dbReference type="SAM" id="MobiDB-lite"/>
    </source>
</evidence>
<feature type="compositionally biased region" description="Pro residues" evidence="1">
    <location>
        <begin position="221"/>
        <end position="230"/>
    </location>
</feature>
<keyword evidence="3" id="KW-1185">Reference proteome</keyword>
<feature type="compositionally biased region" description="Low complexity" evidence="1">
    <location>
        <begin position="1110"/>
        <end position="1124"/>
    </location>
</feature>
<sequence length="1569" mass="161368">MSALHTTPDPAMGGSTSEARAAAQESIRARILAMRQAKQAQIRAMQPESDEDGIAGLRAHETQVPAASLLSVPRSTARGRALVSDARLGGNAALHSWYAESDADDDAEDDEEVLAERRALFEAADEESTIHGHQPAPSQMRAPAARPRNVCSPPVDSGLSDYPLSSSTASRSDTSASARSSYAQPAEARFSRERASTLLDELAAELQAQRAYSPAPAAPAGRPPASPLPDVPGARSLGRSSTAGSSSGPKGLNSARSSLTSQSSDGAASGSRPRPAALANSSAKRSSTASGISTPLSPALSNRTSFNGGLSRQASSAGSLSRRASSIGPPSAPPPCIALPSLPPGSADRRISTASSATSAVSRWSVRSELPPTSEAGTVEPSGIAALPPQWVEELQEDSDEALSDVLNISPRDSPVPSRVALSSGQAQDDDDFDQGALSPPMSEDERRRQSLLRKSMGGLVAALANEAAGWKQESHAVVLPSRDSPVARGGKAEGTGSASDEGPAGALTEQSGASGTPERPLLTPEPYTRPGSGATAIVEMYQNSQASAPSSDSGRNADAQAPRGSERVGAAAAAPVVPAISIDEADSDTLSEGSSRGTPRKRRKQKKSKVGLAFDDQRVQAPGSSCRGQAGPTAAQEAAQWAYYAFSPDLPPFVPPGMRPTDLTGRGTWRSIAARAGTLDTMSSRGSTLTLGSIVSMDEQLGRQPSTSGPVSMRELAAQARAKAERANALRERQHTLLAQRSFLPIDIHTHAAEHALSERGSFVGSSASSVFSFDSSLRPRDSDLYSVASDETLGIRSAPVFPQPPARTESGAGTDAHPDADALVGLGIGPSARQAPTKQYVEFSMQTSPPSSRTSTPVASPVLGPSRVDMGVGVDGPEARRARRNANLLSASHALEGWRDNDSDAAAGGEARGSRPTQQPSRHDQVVRRSKSFGLAPRRAGSRSRFDALDLDSPGAWPPVLSAPRLSTRSSVATFDRSSARLSRAPSIASFTSGAISESTIGPESDAESDESDLDVAVSLDLLADRSGALDASPPRGEKRKHQQHHGASTIEALGERRIAAAPRKTGAPRHAARLHLARSSGWSSAESEDELPAGGRFADSGERARARPSAPAAFAAGSSTPQTTRTSASMRHAASAVDLRENARARVSHAAVSPLRAASPVLDLSFSDGDSLLHSDIEAMPDLDEDEFMLQSRARAARGDVGSKPDTSSRASSSVSPDALAAKLDLVQVNSSETETPSTDSTANAVTAREAPFSPLCPLRPDSADLEDTPNTLLGSDVWSAVGDRRSTATTATTCSEGSEGDERGAPGAKPVGEPEAQTAVPLPAASGQDGSKELEVAAPPSGPAVEDSEHALAVDDPNAPSELAKARPSVSSSVPQPRAPAAKPSGIRPPTTPARRGSQAASIASPSPALSTAGADKEKAIAVRAASGIPAPSGIRRAKSFGSHAPSSYTSPPLSTLPTLAGRKSSIRLSSSPTAQPSAASPAPAPTRSASPLAASAPKPRSHDSPMLVKRKPVPTLAAVAAPSTPSALPRPAVTRRGTGSSSASSPAPSLLPRPSTGALSRKAS</sequence>
<feature type="compositionally biased region" description="Polar residues" evidence="1">
    <location>
        <begin position="967"/>
        <end position="983"/>
    </location>
</feature>
<feature type="compositionally biased region" description="Low complexity" evidence="1">
    <location>
        <begin position="1402"/>
        <end position="1417"/>
    </location>
</feature>
<feature type="region of interest" description="Disordered" evidence="1">
    <location>
        <begin position="897"/>
        <end position="1138"/>
    </location>
</feature>
<proteinExistence type="predicted"/>
<reference evidence="2 3" key="1">
    <citation type="journal article" date="2018" name="Mol. Biol. Evol.">
        <title>Broad Genomic Sampling Reveals a Smut Pathogenic Ancestry of the Fungal Clade Ustilaginomycotina.</title>
        <authorList>
            <person name="Kijpornyongpan T."/>
            <person name="Mondo S.J."/>
            <person name="Barry K."/>
            <person name="Sandor L."/>
            <person name="Lee J."/>
            <person name="Lipzen A."/>
            <person name="Pangilinan J."/>
            <person name="LaButti K."/>
            <person name="Hainaut M."/>
            <person name="Henrissat B."/>
            <person name="Grigoriev I.V."/>
            <person name="Spatafora J.W."/>
            <person name="Aime M.C."/>
        </authorList>
    </citation>
    <scope>NUCLEOTIDE SEQUENCE [LARGE SCALE GENOMIC DNA]</scope>
    <source>
        <strain evidence="2 3">MCA 4186</strain>
    </source>
</reference>
<dbReference type="GeneID" id="37271720"/>
<feature type="region of interest" description="Disordered" evidence="1">
    <location>
        <begin position="798"/>
        <end position="833"/>
    </location>
</feature>
<feature type="compositionally biased region" description="Acidic residues" evidence="1">
    <location>
        <begin position="394"/>
        <end position="403"/>
    </location>
</feature>
<feature type="compositionally biased region" description="Polar residues" evidence="1">
    <location>
        <begin position="254"/>
        <end position="266"/>
    </location>
</feature>
<accession>A0A316Z9B9</accession>
<feature type="compositionally biased region" description="Acidic residues" evidence="1">
    <location>
        <begin position="1007"/>
        <end position="1016"/>
    </location>
</feature>
<feature type="compositionally biased region" description="Low complexity" evidence="1">
    <location>
        <begin position="308"/>
        <end position="329"/>
    </location>
</feature>
<protein>
    <submittedName>
        <fullName evidence="2">Uncharacterized protein</fullName>
    </submittedName>
</protein>
<feature type="compositionally biased region" description="Low complexity" evidence="1">
    <location>
        <begin position="233"/>
        <end position="248"/>
    </location>
</feature>
<gene>
    <name evidence="2" type="ORF">FA09DRAFT_339096</name>
</gene>
<dbReference type="RefSeq" id="XP_025597873.1">
    <property type="nucleotide sequence ID" value="XM_025744176.1"/>
</dbReference>
<organism evidence="2 3">
    <name type="scientific">Tilletiopsis washingtonensis</name>
    <dbReference type="NCBI Taxonomy" id="58919"/>
    <lineage>
        <taxon>Eukaryota</taxon>
        <taxon>Fungi</taxon>
        <taxon>Dikarya</taxon>
        <taxon>Basidiomycota</taxon>
        <taxon>Ustilaginomycotina</taxon>
        <taxon>Exobasidiomycetes</taxon>
        <taxon>Entylomatales</taxon>
        <taxon>Entylomatales incertae sedis</taxon>
        <taxon>Tilletiopsis</taxon>
    </lineage>
</organism>
<feature type="compositionally biased region" description="Polar residues" evidence="1">
    <location>
        <begin position="542"/>
        <end position="555"/>
    </location>
</feature>
<dbReference type="Proteomes" id="UP000245946">
    <property type="component" value="Unassembled WGS sequence"/>
</dbReference>
<feature type="compositionally biased region" description="Polar residues" evidence="1">
    <location>
        <begin position="991"/>
        <end position="1004"/>
    </location>
</feature>
<feature type="region of interest" description="Disordered" evidence="1">
    <location>
        <begin position="123"/>
        <end position="189"/>
    </location>
</feature>
<dbReference type="OrthoDB" id="3367088at2759"/>
<evidence type="ECO:0000313" key="2">
    <source>
        <dbReference type="EMBL" id="PWN97594.1"/>
    </source>
</evidence>
<feature type="compositionally biased region" description="Low complexity" evidence="1">
    <location>
        <begin position="1450"/>
        <end position="1464"/>
    </location>
</feature>
<feature type="region of interest" description="Disordered" evidence="1">
    <location>
        <begin position="211"/>
        <end position="453"/>
    </location>
</feature>
<feature type="compositionally biased region" description="Low complexity" evidence="1">
    <location>
        <begin position="1370"/>
        <end position="1386"/>
    </location>
</feature>
<feature type="compositionally biased region" description="Low complexity" evidence="1">
    <location>
        <begin position="211"/>
        <end position="220"/>
    </location>
</feature>
<feature type="compositionally biased region" description="Basic residues" evidence="1">
    <location>
        <begin position="599"/>
        <end position="610"/>
    </location>
</feature>
<name>A0A316Z9B9_9BASI</name>
<feature type="region of interest" description="Disordered" evidence="1">
    <location>
        <begin position="845"/>
        <end position="877"/>
    </location>
</feature>
<feature type="compositionally biased region" description="Basic residues" evidence="1">
    <location>
        <begin position="1069"/>
        <end position="1079"/>
    </location>
</feature>
<feature type="compositionally biased region" description="Low complexity" evidence="1">
    <location>
        <begin position="1541"/>
        <end position="1561"/>
    </location>
</feature>
<feature type="region of interest" description="Disordered" evidence="1">
    <location>
        <begin position="468"/>
        <end position="634"/>
    </location>
</feature>
<feature type="compositionally biased region" description="Low complexity" evidence="1">
    <location>
        <begin position="846"/>
        <end position="863"/>
    </location>
</feature>
<feature type="compositionally biased region" description="Low complexity" evidence="1">
    <location>
        <begin position="1473"/>
        <end position="1503"/>
    </location>
</feature>
<feature type="compositionally biased region" description="Low complexity" evidence="1">
    <location>
        <begin position="571"/>
        <end position="580"/>
    </location>
</feature>
<feature type="compositionally biased region" description="Low complexity" evidence="1">
    <location>
        <begin position="344"/>
        <end position="368"/>
    </location>
</feature>